<sequence>MTQQKNKNLTFFHQLSKFYPTISNLLIYLGGFLNGANDLSDGGLCFLYLHDVDQKYYENFKKLILDLKKEFNFVSTNEAMDLIKNEHMVGKKFLHLSFDDGFENNFKAANFLKENKIPATLFIITNFIDKKFEDLDFYFKEIIKEKKSLDWSQIKEMQSWGMEIGSHSCNHFNFSQLDNEETFKEMKESKEKLEGKVGCLVDSFSFPYGRLTDFKKNDLQAAKQSGYKFIFTTELKIYKNRKDLGEYICRYGIEPYLTSKAVKILINGLLKRLR</sequence>
<proteinExistence type="predicted"/>
<evidence type="ECO:0000313" key="5">
    <source>
        <dbReference type="Proteomes" id="UP000034837"/>
    </source>
</evidence>
<keyword evidence="2" id="KW-0732">Signal</keyword>
<protein>
    <recommendedName>
        <fullName evidence="3">NodB homology domain-containing protein</fullName>
    </recommendedName>
</protein>
<dbReference type="Proteomes" id="UP000034837">
    <property type="component" value="Unassembled WGS sequence"/>
</dbReference>
<gene>
    <name evidence="4" type="ORF">UV20_C0001G0038</name>
</gene>
<dbReference type="InterPro" id="IPR051398">
    <property type="entry name" value="Polysacch_Deacetylase"/>
</dbReference>
<organism evidence="4 5">
    <name type="scientific">Candidatus Magasanikbacteria bacterium GW2011_GWA2_42_32</name>
    <dbReference type="NCBI Taxonomy" id="1619039"/>
    <lineage>
        <taxon>Bacteria</taxon>
        <taxon>Candidatus Magasanikiibacteriota</taxon>
    </lineage>
</organism>
<dbReference type="SUPFAM" id="SSF88713">
    <property type="entry name" value="Glycoside hydrolase/deacetylase"/>
    <property type="match status" value="1"/>
</dbReference>
<dbReference type="GO" id="GO:0016810">
    <property type="term" value="F:hydrolase activity, acting on carbon-nitrogen (but not peptide) bonds"/>
    <property type="evidence" value="ECO:0007669"/>
    <property type="project" value="InterPro"/>
</dbReference>
<dbReference type="Pfam" id="PF01522">
    <property type="entry name" value="Polysacc_deac_1"/>
    <property type="match status" value="1"/>
</dbReference>
<dbReference type="InterPro" id="IPR011330">
    <property type="entry name" value="Glyco_hydro/deAcase_b/a-brl"/>
</dbReference>
<evidence type="ECO:0000256" key="2">
    <source>
        <dbReference type="ARBA" id="ARBA00022729"/>
    </source>
</evidence>
<evidence type="ECO:0000313" key="4">
    <source>
        <dbReference type="EMBL" id="KKS57398.1"/>
    </source>
</evidence>
<comment type="caution">
    <text evidence="4">The sequence shown here is derived from an EMBL/GenBank/DDBJ whole genome shotgun (WGS) entry which is preliminary data.</text>
</comment>
<reference evidence="4 5" key="1">
    <citation type="journal article" date="2015" name="Nature">
        <title>rRNA introns, odd ribosomes, and small enigmatic genomes across a large radiation of phyla.</title>
        <authorList>
            <person name="Brown C.T."/>
            <person name="Hug L.A."/>
            <person name="Thomas B.C."/>
            <person name="Sharon I."/>
            <person name="Castelle C.J."/>
            <person name="Singh A."/>
            <person name="Wilkins M.J."/>
            <person name="Williams K.H."/>
            <person name="Banfield J.F."/>
        </authorList>
    </citation>
    <scope>NUCLEOTIDE SEQUENCE [LARGE SCALE GENOMIC DNA]</scope>
</reference>
<feature type="domain" description="NodB homology" evidence="3">
    <location>
        <begin position="92"/>
        <end position="274"/>
    </location>
</feature>
<dbReference type="GO" id="GO:0005576">
    <property type="term" value="C:extracellular region"/>
    <property type="evidence" value="ECO:0007669"/>
    <property type="project" value="UniProtKB-SubCell"/>
</dbReference>
<comment type="subcellular location">
    <subcellularLocation>
        <location evidence="1">Secreted</location>
    </subcellularLocation>
</comment>
<dbReference type="Gene3D" id="3.20.20.370">
    <property type="entry name" value="Glycoside hydrolase/deacetylase"/>
    <property type="match status" value="1"/>
</dbReference>
<dbReference type="EMBL" id="LCDO01000001">
    <property type="protein sequence ID" value="KKS57398.1"/>
    <property type="molecule type" value="Genomic_DNA"/>
</dbReference>
<dbReference type="PROSITE" id="PS51677">
    <property type="entry name" value="NODB"/>
    <property type="match status" value="1"/>
</dbReference>
<dbReference type="AlphaFoldDB" id="A0A0G1D5R4"/>
<dbReference type="InterPro" id="IPR002509">
    <property type="entry name" value="NODB_dom"/>
</dbReference>
<accession>A0A0G1D5R4</accession>
<dbReference type="GO" id="GO:0005975">
    <property type="term" value="P:carbohydrate metabolic process"/>
    <property type="evidence" value="ECO:0007669"/>
    <property type="project" value="InterPro"/>
</dbReference>
<dbReference type="CDD" id="cd10918">
    <property type="entry name" value="CE4_NodB_like_5s_6s"/>
    <property type="match status" value="1"/>
</dbReference>
<evidence type="ECO:0000259" key="3">
    <source>
        <dbReference type="PROSITE" id="PS51677"/>
    </source>
</evidence>
<name>A0A0G1D5R4_9BACT</name>
<dbReference type="PANTHER" id="PTHR34216:SF3">
    <property type="entry name" value="POLY-BETA-1,6-N-ACETYL-D-GLUCOSAMINE N-DEACETYLASE"/>
    <property type="match status" value="1"/>
</dbReference>
<evidence type="ECO:0000256" key="1">
    <source>
        <dbReference type="ARBA" id="ARBA00004613"/>
    </source>
</evidence>
<dbReference type="PANTHER" id="PTHR34216">
    <property type="match status" value="1"/>
</dbReference>